<evidence type="ECO:0000313" key="3">
    <source>
        <dbReference type="EMBL" id="PZE17487.1"/>
    </source>
</evidence>
<sequence length="257" mass="28627">MKIKKVSIIGAGNVASNLALALFNSDIEIVNIYARKIDKAKNIARQVGAIGMDDLKLINPNIDLLIIAVKDDVIEALQAEILCSIPIVHTSGSIPLSVFSRKEKYGILYPLQTFTKGKIIDMQKVPFLIETNAIDFEKELVVFVNENLSHQVKVANSDIRGQIHLAAVFANNFTTELMVIAKELLLKEQIDLDILKPLMLETIDKSFSLGPEAALTGPAIRNDQMIMQHHLNKIGEDQQLVELYKIMSTLIQRNIKT</sequence>
<dbReference type="InterPro" id="IPR037108">
    <property type="entry name" value="TM1727-like_C_sf"/>
</dbReference>
<feature type="domain" description="DUF2520" evidence="2">
    <location>
        <begin position="126"/>
        <end position="249"/>
    </location>
</feature>
<dbReference type="PANTHER" id="PTHR40459">
    <property type="entry name" value="CONSERVED HYPOTHETICAL ALANINE AND LEUCINE RICH PROTEIN"/>
    <property type="match status" value="1"/>
</dbReference>
<organism evidence="3 4">
    <name type="scientific">Putridiphycobacter roseus</name>
    <dbReference type="NCBI Taxonomy" id="2219161"/>
    <lineage>
        <taxon>Bacteria</taxon>
        <taxon>Pseudomonadati</taxon>
        <taxon>Bacteroidota</taxon>
        <taxon>Flavobacteriia</taxon>
        <taxon>Flavobacteriales</taxon>
        <taxon>Crocinitomicaceae</taxon>
        <taxon>Putridiphycobacter</taxon>
    </lineage>
</organism>
<dbReference type="PANTHER" id="PTHR40459:SF1">
    <property type="entry name" value="CONSERVED HYPOTHETICAL ALANINE AND LEUCINE RICH PROTEIN"/>
    <property type="match status" value="1"/>
</dbReference>
<dbReference type="Pfam" id="PF10728">
    <property type="entry name" value="DUF2520"/>
    <property type="match status" value="1"/>
</dbReference>
<reference evidence="3 4" key="1">
    <citation type="submission" date="2018-06" db="EMBL/GenBank/DDBJ databases">
        <title>The draft genome sequence of Crocinitomix sp. SM1701.</title>
        <authorList>
            <person name="Zhang X."/>
        </authorList>
    </citation>
    <scope>NUCLEOTIDE SEQUENCE [LARGE SCALE GENOMIC DNA]</scope>
    <source>
        <strain evidence="3 4">SM1701</strain>
    </source>
</reference>
<dbReference type="Proteomes" id="UP000249248">
    <property type="component" value="Unassembled WGS sequence"/>
</dbReference>
<dbReference type="InterPro" id="IPR018931">
    <property type="entry name" value="DUF2520"/>
</dbReference>
<comment type="caution">
    <text evidence="3">The sequence shown here is derived from an EMBL/GenBank/DDBJ whole genome shotgun (WGS) entry which is preliminary data.</text>
</comment>
<evidence type="ECO:0000259" key="2">
    <source>
        <dbReference type="Pfam" id="PF10728"/>
    </source>
</evidence>
<evidence type="ECO:0008006" key="5">
    <source>
        <dbReference type="Google" id="ProtNLM"/>
    </source>
</evidence>
<dbReference type="AlphaFoldDB" id="A0A2W1MZX3"/>
<dbReference type="RefSeq" id="WP_111062448.1">
    <property type="nucleotide sequence ID" value="NZ_JBHUCU010000027.1"/>
</dbReference>
<dbReference type="SUPFAM" id="SSF51735">
    <property type="entry name" value="NAD(P)-binding Rossmann-fold domains"/>
    <property type="match status" value="1"/>
</dbReference>
<accession>A0A2W1MZX3</accession>
<dbReference type="Gene3D" id="1.10.1040.20">
    <property type="entry name" value="ProC-like, C-terminal domain"/>
    <property type="match status" value="1"/>
</dbReference>
<gene>
    <name evidence="3" type="ORF">DNU06_06570</name>
</gene>
<dbReference type="InterPro" id="IPR008927">
    <property type="entry name" value="6-PGluconate_DH-like_C_sf"/>
</dbReference>
<proteinExistence type="predicted"/>
<dbReference type="EMBL" id="QKSB01000003">
    <property type="protein sequence ID" value="PZE17487.1"/>
    <property type="molecule type" value="Genomic_DNA"/>
</dbReference>
<dbReference type="InterPro" id="IPR036291">
    <property type="entry name" value="NAD(P)-bd_dom_sf"/>
</dbReference>
<keyword evidence="4" id="KW-1185">Reference proteome</keyword>
<dbReference type="SUPFAM" id="SSF48179">
    <property type="entry name" value="6-phosphogluconate dehydrogenase C-terminal domain-like"/>
    <property type="match status" value="1"/>
</dbReference>
<dbReference type="InterPro" id="IPR028939">
    <property type="entry name" value="P5C_Rdtase_cat_N"/>
</dbReference>
<evidence type="ECO:0000313" key="4">
    <source>
        <dbReference type="Proteomes" id="UP000249248"/>
    </source>
</evidence>
<evidence type="ECO:0000259" key="1">
    <source>
        <dbReference type="Pfam" id="PF03807"/>
    </source>
</evidence>
<feature type="domain" description="Pyrroline-5-carboxylate reductase catalytic N-terminal" evidence="1">
    <location>
        <begin position="5"/>
        <end position="81"/>
    </location>
</feature>
<dbReference type="Gene3D" id="3.40.50.720">
    <property type="entry name" value="NAD(P)-binding Rossmann-like Domain"/>
    <property type="match status" value="1"/>
</dbReference>
<dbReference type="OrthoDB" id="9810755at2"/>
<dbReference type="Pfam" id="PF03807">
    <property type="entry name" value="F420_oxidored"/>
    <property type="match status" value="1"/>
</dbReference>
<name>A0A2W1MZX3_9FLAO</name>
<protein>
    <recommendedName>
        <fullName evidence="5">DUF2520 domain-containing protein</fullName>
    </recommendedName>
</protein>